<accession>A0A1R0L0N8</accession>
<evidence type="ECO:0000256" key="2">
    <source>
        <dbReference type="SAM" id="Phobius"/>
    </source>
</evidence>
<dbReference type="AlphaFoldDB" id="A0A1R0L0N8"/>
<organism evidence="3 4">
    <name type="scientific">Amycolatopsis coloradensis</name>
    <dbReference type="NCBI Taxonomy" id="76021"/>
    <lineage>
        <taxon>Bacteria</taxon>
        <taxon>Bacillati</taxon>
        <taxon>Actinomycetota</taxon>
        <taxon>Actinomycetes</taxon>
        <taxon>Pseudonocardiales</taxon>
        <taxon>Pseudonocardiaceae</taxon>
        <taxon>Amycolatopsis</taxon>
    </lineage>
</organism>
<sequence length="207" mass="22234">MVTMNGKGEAPFFDAPEFVKGDGTQADPPGDTFTDPMSGLVTTDAPAQSTSLAGDDEVRVEVPGPVQPDPEYVSRMVNAALLADEQPTRTPGAEQSAILPPGKIVSTVGEQGATPIGILPQQRTWPSRPPQLLRQPRRFKQEEPVEVDEEDEFEVRRAKRPVQFPRLGKPSSNTTGVMIAIALMIVFAVLAIQLLASLFNSIAGIFG</sequence>
<feature type="transmembrane region" description="Helical" evidence="2">
    <location>
        <begin position="176"/>
        <end position="199"/>
    </location>
</feature>
<dbReference type="Proteomes" id="UP000187486">
    <property type="component" value="Unassembled WGS sequence"/>
</dbReference>
<reference evidence="3 4" key="1">
    <citation type="submission" date="2016-01" db="EMBL/GenBank/DDBJ databases">
        <title>Amycolatopsis coloradensis genome sequencing and assembly.</title>
        <authorList>
            <person name="Mayilraj S."/>
        </authorList>
    </citation>
    <scope>NUCLEOTIDE SEQUENCE [LARGE SCALE GENOMIC DNA]</scope>
    <source>
        <strain evidence="3 4">DSM 44225</strain>
    </source>
</reference>
<evidence type="ECO:0000313" key="3">
    <source>
        <dbReference type="EMBL" id="OLZ55294.1"/>
    </source>
</evidence>
<protein>
    <submittedName>
        <fullName evidence="3">Uncharacterized protein</fullName>
    </submittedName>
</protein>
<dbReference type="STRING" id="76021.BS329_04615"/>
<evidence type="ECO:0000256" key="1">
    <source>
        <dbReference type="SAM" id="MobiDB-lite"/>
    </source>
</evidence>
<gene>
    <name evidence="3" type="ORF">BS329_04615</name>
</gene>
<keyword evidence="2" id="KW-0812">Transmembrane</keyword>
<dbReference type="OrthoDB" id="3616706at2"/>
<feature type="region of interest" description="Disordered" evidence="1">
    <location>
        <begin position="1"/>
        <end position="70"/>
    </location>
</feature>
<evidence type="ECO:0000313" key="4">
    <source>
        <dbReference type="Proteomes" id="UP000187486"/>
    </source>
</evidence>
<dbReference type="EMBL" id="MQUQ01000003">
    <property type="protein sequence ID" value="OLZ55294.1"/>
    <property type="molecule type" value="Genomic_DNA"/>
</dbReference>
<keyword evidence="2" id="KW-0472">Membrane</keyword>
<comment type="caution">
    <text evidence="3">The sequence shown here is derived from an EMBL/GenBank/DDBJ whole genome shotgun (WGS) entry which is preliminary data.</text>
</comment>
<name>A0A1R0L0N8_9PSEU</name>
<keyword evidence="4" id="KW-1185">Reference proteome</keyword>
<keyword evidence="2" id="KW-1133">Transmembrane helix</keyword>
<proteinExistence type="predicted"/>